<evidence type="ECO:0000256" key="3">
    <source>
        <dbReference type="ARBA" id="ARBA00018679"/>
    </source>
</evidence>
<evidence type="ECO:0000256" key="6">
    <source>
        <dbReference type="ARBA" id="ARBA00023239"/>
    </source>
</evidence>
<evidence type="ECO:0000256" key="10">
    <source>
        <dbReference type="PIRSR" id="PIRSR604450-51"/>
    </source>
</evidence>
<comment type="catalytic activity">
    <reaction evidence="8">
        <text>O-phospho-L-homoserine + H2O = L-threonine + phosphate</text>
        <dbReference type="Rhea" id="RHEA:10840"/>
        <dbReference type="ChEBI" id="CHEBI:15377"/>
        <dbReference type="ChEBI" id="CHEBI:43474"/>
        <dbReference type="ChEBI" id="CHEBI:57590"/>
        <dbReference type="ChEBI" id="CHEBI:57926"/>
        <dbReference type="EC" id="4.2.3.1"/>
    </reaction>
</comment>
<dbReference type="InterPro" id="IPR000634">
    <property type="entry name" value="Ser/Thr_deHydtase_PyrdxlP-BS"/>
</dbReference>
<dbReference type="EMBL" id="CP044331">
    <property type="protein sequence ID" value="QGM96383.1"/>
    <property type="molecule type" value="Genomic_DNA"/>
</dbReference>
<name>A0A6B8M4W4_9HYPH</name>
<dbReference type="InterPro" id="IPR037158">
    <property type="entry name" value="Thr_synth_N_sf"/>
</dbReference>
<dbReference type="InterPro" id="IPR051166">
    <property type="entry name" value="Threonine_Synthase"/>
</dbReference>
<dbReference type="CDD" id="cd01560">
    <property type="entry name" value="Thr-synth_2"/>
    <property type="match status" value="1"/>
</dbReference>
<dbReference type="AlphaFoldDB" id="A0A6B8M4W4"/>
<evidence type="ECO:0000256" key="9">
    <source>
        <dbReference type="NCBIfam" id="TIGR00260"/>
    </source>
</evidence>
<keyword evidence="4" id="KW-0028">Amino-acid biosynthesis</keyword>
<comment type="similarity">
    <text evidence="2">Belongs to the threonine synthase family.</text>
</comment>
<dbReference type="Pfam" id="PF24857">
    <property type="entry name" value="THR4_C"/>
    <property type="match status" value="1"/>
</dbReference>
<dbReference type="InterPro" id="IPR004450">
    <property type="entry name" value="Thr_synthase-like"/>
</dbReference>
<protein>
    <recommendedName>
        <fullName evidence="3 9">Threonine synthase</fullName>
        <ecNumber evidence="9">4.2.3.1</ecNumber>
    </recommendedName>
</protein>
<dbReference type="GO" id="GO:0004795">
    <property type="term" value="F:threonine synthase activity"/>
    <property type="evidence" value="ECO:0007669"/>
    <property type="project" value="UniProtKB-UniRule"/>
</dbReference>
<dbReference type="PROSITE" id="PS00165">
    <property type="entry name" value="DEHYDRATASE_SER_THR"/>
    <property type="match status" value="1"/>
</dbReference>
<gene>
    <name evidence="12" type="ORF">F7D14_02040</name>
</gene>
<feature type="domain" description="Threonine synthase N-terminal" evidence="11">
    <location>
        <begin position="2"/>
        <end position="80"/>
    </location>
</feature>
<dbReference type="RefSeq" id="WP_016920230.1">
    <property type="nucleotide sequence ID" value="NZ_CP044331.1"/>
</dbReference>
<dbReference type="KEGG" id="mpar:F7D14_02040"/>
<reference evidence="12 13" key="1">
    <citation type="submission" date="2019-09" db="EMBL/GenBank/DDBJ databases">
        <title>Isolation and complete genome sequencing of Methylocystis species.</title>
        <authorList>
            <person name="Rumah B.L."/>
            <person name="Stead C.E."/>
            <person name="Stevens B.C."/>
            <person name="Minton N.P."/>
            <person name="Grosse-Honebrink A."/>
            <person name="Zhang Y."/>
        </authorList>
    </citation>
    <scope>NUCLEOTIDE SEQUENCE [LARGE SCALE GENOMIC DNA]</scope>
    <source>
        <strain evidence="12 13">BRCS2</strain>
    </source>
</reference>
<dbReference type="SUPFAM" id="SSF53686">
    <property type="entry name" value="Tryptophan synthase beta subunit-like PLP-dependent enzymes"/>
    <property type="match status" value="1"/>
</dbReference>
<keyword evidence="5 10" id="KW-0663">Pyridoxal phosphate</keyword>
<dbReference type="NCBIfam" id="TIGR00260">
    <property type="entry name" value="thrC"/>
    <property type="match status" value="1"/>
</dbReference>
<keyword evidence="6 12" id="KW-0456">Lyase</keyword>
<proteinExistence type="inferred from homology"/>
<accession>A0A6B8M4W4</accession>
<evidence type="ECO:0000256" key="7">
    <source>
        <dbReference type="ARBA" id="ARBA00029440"/>
    </source>
</evidence>
<dbReference type="Pfam" id="PF14821">
    <property type="entry name" value="Thr_synth_N"/>
    <property type="match status" value="1"/>
</dbReference>
<dbReference type="EC" id="4.2.3.1" evidence="9"/>
<evidence type="ECO:0000256" key="1">
    <source>
        <dbReference type="ARBA" id="ARBA00001933"/>
    </source>
</evidence>
<dbReference type="InterPro" id="IPR029144">
    <property type="entry name" value="Thr_synth_N"/>
</dbReference>
<dbReference type="GO" id="GO:0009088">
    <property type="term" value="P:threonine biosynthetic process"/>
    <property type="evidence" value="ECO:0007669"/>
    <property type="project" value="UniProtKB-UniRule"/>
</dbReference>
<dbReference type="InterPro" id="IPR036052">
    <property type="entry name" value="TrpB-like_PALP_sf"/>
</dbReference>
<comment type="cofactor">
    <cofactor evidence="1 10">
        <name>pyridoxal 5'-phosphate</name>
        <dbReference type="ChEBI" id="CHEBI:597326"/>
    </cofactor>
</comment>
<dbReference type="PANTHER" id="PTHR42690:SF1">
    <property type="entry name" value="THREONINE SYNTHASE-LIKE 2"/>
    <property type="match status" value="1"/>
</dbReference>
<evidence type="ECO:0000313" key="12">
    <source>
        <dbReference type="EMBL" id="QGM96383.1"/>
    </source>
</evidence>
<evidence type="ECO:0000313" key="13">
    <source>
        <dbReference type="Proteomes" id="UP000422569"/>
    </source>
</evidence>
<dbReference type="Gene3D" id="3.40.50.1100">
    <property type="match status" value="2"/>
</dbReference>
<feature type="modified residue" description="N6-(pyridoxal phosphate)lysine" evidence="10">
    <location>
        <position position="112"/>
    </location>
</feature>
<keyword evidence="13" id="KW-1185">Reference proteome</keyword>
<dbReference type="Gene3D" id="3.90.1380.10">
    <property type="entry name" value="Threonine synthase, N-terminal domain"/>
    <property type="match status" value="1"/>
</dbReference>
<evidence type="ECO:0000256" key="2">
    <source>
        <dbReference type="ARBA" id="ARBA00005517"/>
    </source>
</evidence>
<evidence type="ECO:0000256" key="4">
    <source>
        <dbReference type="ARBA" id="ARBA00022605"/>
    </source>
</evidence>
<dbReference type="PANTHER" id="PTHR42690">
    <property type="entry name" value="THREONINE SYNTHASE FAMILY MEMBER"/>
    <property type="match status" value="1"/>
</dbReference>
<evidence type="ECO:0000256" key="8">
    <source>
        <dbReference type="ARBA" id="ARBA00049144"/>
    </source>
</evidence>
<dbReference type="Proteomes" id="UP000422569">
    <property type="component" value="Chromosome"/>
</dbReference>
<organism evidence="12 13">
    <name type="scientific">Methylocystis parvus</name>
    <dbReference type="NCBI Taxonomy" id="134"/>
    <lineage>
        <taxon>Bacteria</taxon>
        <taxon>Pseudomonadati</taxon>
        <taxon>Pseudomonadota</taxon>
        <taxon>Alphaproteobacteria</taxon>
        <taxon>Hyphomicrobiales</taxon>
        <taxon>Methylocystaceae</taxon>
        <taxon>Methylocystis</taxon>
    </lineage>
</organism>
<sequence length="468" mass="50472">MRYLSTRGEAAQLAFDDVLLAGLATDGGLYAPFAYPHVAPKDIAALAGVPYADAAARLIAPFLTEEASRAALPAQTAAAYTSFRHRAIAPLTQIADNLFVLELFHGPTLAFKDLAMQLLGRMMNDVLEKRNLRATIVGATSGDTGAAAIEAFRGLPRVDVFILYPHGRVSDVQRRQMTTVADENVHTIALQGTFDDAQNILKRLFRNQTFRERVCLAGVNSINWARVVAQMVYYFTSGVALGAPHRHVSFAVPTGNFGDVLAGYIAKHMGLPIERLIVATNANDILARALATGRYEPRGVTQTQSPSMDIQLSSNFERLFFDACARDHAAVRAAFASLDQSGAFEIPAPALSAIRAEFDAMSVGEAETTDEIARSWRDAGYVLDPHTATGVRAARARLAQDPATPVIALSTAHPAKFPEAIERAIGHRPRLPDALAAKLEGPERFTVLENDEARVAAFISERARAAAA</sequence>
<dbReference type="GO" id="GO:0030170">
    <property type="term" value="F:pyridoxal phosphate binding"/>
    <property type="evidence" value="ECO:0007669"/>
    <property type="project" value="InterPro"/>
</dbReference>
<evidence type="ECO:0000256" key="5">
    <source>
        <dbReference type="ARBA" id="ARBA00022898"/>
    </source>
</evidence>
<evidence type="ECO:0000259" key="11">
    <source>
        <dbReference type="Pfam" id="PF14821"/>
    </source>
</evidence>
<dbReference type="UniPathway" id="UPA00050">
    <property type="reaction ID" value="UER00065"/>
</dbReference>
<comment type="pathway">
    <text evidence="7">Amino-acid biosynthesis.</text>
</comment>